<dbReference type="RefSeq" id="WP_248726267.1">
    <property type="nucleotide sequence ID" value="NZ_CP096829.1"/>
</dbReference>
<organism evidence="2 3">
    <name type="scientific">Flavobacterium humidisoli</name>
    <dbReference type="NCBI Taxonomy" id="2937442"/>
    <lineage>
        <taxon>Bacteria</taxon>
        <taxon>Pseudomonadati</taxon>
        <taxon>Bacteroidota</taxon>
        <taxon>Flavobacteriia</taxon>
        <taxon>Flavobacteriales</taxon>
        <taxon>Flavobacteriaceae</taxon>
        <taxon>Flavobacterium</taxon>
    </lineage>
</organism>
<evidence type="ECO:0000313" key="2">
    <source>
        <dbReference type="EMBL" id="UPZ13935.1"/>
    </source>
</evidence>
<dbReference type="Gene3D" id="2.60.120.10">
    <property type="entry name" value="Jelly Rolls"/>
    <property type="match status" value="1"/>
</dbReference>
<evidence type="ECO:0000259" key="1">
    <source>
        <dbReference type="Pfam" id="PF00027"/>
    </source>
</evidence>
<dbReference type="InterPro" id="IPR014710">
    <property type="entry name" value="RmlC-like_jellyroll"/>
</dbReference>
<evidence type="ECO:0000313" key="3">
    <source>
        <dbReference type="Proteomes" id="UP000829998"/>
    </source>
</evidence>
<dbReference type="InterPro" id="IPR000595">
    <property type="entry name" value="cNMP-bd_dom"/>
</dbReference>
<dbReference type="InterPro" id="IPR018490">
    <property type="entry name" value="cNMP-bd_dom_sf"/>
</dbReference>
<protein>
    <submittedName>
        <fullName evidence="2">Crp/Fnr family transcriptional regulator</fullName>
    </submittedName>
</protein>
<gene>
    <name evidence="2" type="ORF">M0M44_14365</name>
</gene>
<dbReference type="EMBL" id="CP096829">
    <property type="protein sequence ID" value="UPZ13935.1"/>
    <property type="molecule type" value="Genomic_DNA"/>
</dbReference>
<dbReference type="CDD" id="cd00038">
    <property type="entry name" value="CAP_ED"/>
    <property type="match status" value="1"/>
</dbReference>
<sequence>MYNLLRKNIERKIPLTDEEWDIIVSKAELIKLKKNQFLQIQNSHNSYEGFILKGSFKTYILNENGTETVIFFSFENEWMCDLESFYHQKPTTYNIKAIEDSEIVVINKMQKAYLFAVIPKLLKFHVLMIERANVAIQQRLLDVLNKTSKQRYLDFKERYPQKVSSINNKNLSSYLGVSHEFLSKIKKEMLRS</sequence>
<reference evidence="2 3" key="1">
    <citation type="submission" date="2022-04" db="EMBL/GenBank/DDBJ databases">
        <authorList>
            <person name="Ra J.-S."/>
            <person name="Kim S.-B."/>
        </authorList>
    </citation>
    <scope>NUCLEOTIDE SEQUENCE [LARGE SCALE GENOMIC DNA]</scope>
    <source>
        <strain evidence="2 3">MMS21-Er5</strain>
    </source>
</reference>
<keyword evidence="3" id="KW-1185">Reference proteome</keyword>
<dbReference type="SUPFAM" id="SSF51206">
    <property type="entry name" value="cAMP-binding domain-like"/>
    <property type="match status" value="1"/>
</dbReference>
<feature type="domain" description="Cyclic nucleotide-binding" evidence="1">
    <location>
        <begin position="31"/>
        <end position="109"/>
    </location>
</feature>
<proteinExistence type="predicted"/>
<accession>A0ABY4LLQ5</accession>
<dbReference type="Proteomes" id="UP000829998">
    <property type="component" value="Chromosome"/>
</dbReference>
<dbReference type="Pfam" id="PF00027">
    <property type="entry name" value="cNMP_binding"/>
    <property type="match status" value="1"/>
</dbReference>
<name>A0ABY4LLQ5_9FLAO</name>